<dbReference type="InterPro" id="IPR011961">
    <property type="entry name" value="RimM"/>
</dbReference>
<evidence type="ECO:0000256" key="1">
    <source>
        <dbReference type="ARBA" id="ARBA00022490"/>
    </source>
</evidence>
<reference evidence="9" key="1">
    <citation type="submission" date="2017-08" db="EMBL/GenBank/DDBJ databases">
        <authorList>
            <person name="Grouzdev D.S."/>
            <person name="Gaisin V.A."/>
            <person name="Rysina M.S."/>
            <person name="Gorlenko V.M."/>
        </authorList>
    </citation>
    <scope>NUCLEOTIDE SEQUENCE [LARGE SCALE GENOMIC DNA]</scope>
    <source>
        <strain evidence="9">Kir15-3F</strain>
    </source>
</reference>
<dbReference type="SUPFAM" id="SSF50447">
    <property type="entry name" value="Translation proteins"/>
    <property type="match status" value="1"/>
</dbReference>
<organism evidence="8 9">
    <name type="scientific">Candidatus Viridilinea mediisalina</name>
    <dbReference type="NCBI Taxonomy" id="2024553"/>
    <lineage>
        <taxon>Bacteria</taxon>
        <taxon>Bacillati</taxon>
        <taxon>Chloroflexota</taxon>
        <taxon>Chloroflexia</taxon>
        <taxon>Chloroflexales</taxon>
        <taxon>Chloroflexineae</taxon>
        <taxon>Oscillochloridaceae</taxon>
        <taxon>Candidatus Viridilinea</taxon>
    </lineage>
</organism>
<name>A0A2A6RG63_9CHLR</name>
<feature type="domain" description="Ribosome maturation factor RimM PRC barrel" evidence="7">
    <location>
        <begin position="102"/>
        <end position="169"/>
    </location>
</feature>
<dbReference type="GO" id="GO:0005840">
    <property type="term" value="C:ribosome"/>
    <property type="evidence" value="ECO:0007669"/>
    <property type="project" value="InterPro"/>
</dbReference>
<dbReference type="PANTHER" id="PTHR33692">
    <property type="entry name" value="RIBOSOME MATURATION FACTOR RIMM"/>
    <property type="match status" value="1"/>
</dbReference>
<keyword evidence="1 5" id="KW-0963">Cytoplasm</keyword>
<dbReference type="InterPro" id="IPR009000">
    <property type="entry name" value="Transl_B-barrel_sf"/>
</dbReference>
<dbReference type="InterPro" id="IPR036976">
    <property type="entry name" value="RimM_N_sf"/>
</dbReference>
<comment type="subunit">
    <text evidence="5">Binds ribosomal protein uS19.</text>
</comment>
<protein>
    <recommendedName>
        <fullName evidence="5">Ribosome maturation factor RimM</fullName>
    </recommendedName>
</protein>
<comment type="domain">
    <text evidence="5">The PRC barrel domain binds ribosomal protein uS19.</text>
</comment>
<dbReference type="Proteomes" id="UP000220527">
    <property type="component" value="Unassembled WGS sequence"/>
</dbReference>
<proteinExistence type="inferred from homology"/>
<dbReference type="EMBL" id="NQWI01000090">
    <property type="protein sequence ID" value="PDW02057.1"/>
    <property type="molecule type" value="Genomic_DNA"/>
</dbReference>
<dbReference type="AlphaFoldDB" id="A0A2A6RG63"/>
<keyword evidence="9" id="KW-1185">Reference proteome</keyword>
<evidence type="ECO:0000256" key="5">
    <source>
        <dbReference type="HAMAP-Rule" id="MF_00014"/>
    </source>
</evidence>
<comment type="similarity">
    <text evidence="5">Belongs to the RimM family.</text>
</comment>
<dbReference type="SUPFAM" id="SSF50346">
    <property type="entry name" value="PRC-barrel domain"/>
    <property type="match status" value="1"/>
</dbReference>
<dbReference type="InterPro" id="IPR011033">
    <property type="entry name" value="PRC_barrel-like_sf"/>
</dbReference>
<accession>A0A2A6RG63</accession>
<feature type="domain" description="RimM N-terminal" evidence="6">
    <location>
        <begin position="7"/>
        <end position="89"/>
    </location>
</feature>
<evidence type="ECO:0000259" key="6">
    <source>
        <dbReference type="Pfam" id="PF01782"/>
    </source>
</evidence>
<dbReference type="HAMAP" id="MF_00014">
    <property type="entry name" value="Ribosome_mat_RimM"/>
    <property type="match status" value="1"/>
</dbReference>
<dbReference type="Pfam" id="PF24986">
    <property type="entry name" value="PRC_RimM"/>
    <property type="match status" value="1"/>
</dbReference>
<dbReference type="Gene3D" id="2.30.30.240">
    <property type="entry name" value="PRC-barrel domain"/>
    <property type="match status" value="1"/>
</dbReference>
<keyword evidence="3 5" id="KW-0698">rRNA processing</keyword>
<comment type="caution">
    <text evidence="8">The sequence shown here is derived from an EMBL/GenBank/DDBJ whole genome shotgun (WGS) entry which is preliminary data.</text>
</comment>
<dbReference type="GO" id="GO:0006364">
    <property type="term" value="P:rRNA processing"/>
    <property type="evidence" value="ECO:0007669"/>
    <property type="project" value="UniProtKB-UniRule"/>
</dbReference>
<dbReference type="GO" id="GO:0042274">
    <property type="term" value="P:ribosomal small subunit biogenesis"/>
    <property type="evidence" value="ECO:0007669"/>
    <property type="project" value="UniProtKB-UniRule"/>
</dbReference>
<evidence type="ECO:0000259" key="7">
    <source>
        <dbReference type="Pfam" id="PF24986"/>
    </source>
</evidence>
<dbReference type="InterPro" id="IPR002676">
    <property type="entry name" value="RimM_N"/>
</dbReference>
<dbReference type="Pfam" id="PF01782">
    <property type="entry name" value="RimM"/>
    <property type="match status" value="1"/>
</dbReference>
<keyword evidence="4 5" id="KW-0143">Chaperone</keyword>
<dbReference type="PANTHER" id="PTHR33692:SF1">
    <property type="entry name" value="RIBOSOME MATURATION FACTOR RIMM"/>
    <property type="match status" value="1"/>
</dbReference>
<sequence>MDDLLLIGFVAAPFGVQGQLKVKGFTDRPDHIARHVRTLYLQQKGQPQPYQLARLHEHKPGILIMTLQGVNDREAADALRGAEIYIREADAAPLAEDEYFIHQLIGIKAFTTTGTLIGNVRDVLTTGSGDVLIIARPDQSDALVPMVRDFIASLDLVAGQVTIKPVEGLL</sequence>
<dbReference type="GO" id="GO:0043022">
    <property type="term" value="F:ribosome binding"/>
    <property type="evidence" value="ECO:0007669"/>
    <property type="project" value="InterPro"/>
</dbReference>
<dbReference type="RefSeq" id="WP_097645087.1">
    <property type="nucleotide sequence ID" value="NZ_NQWI01000090.1"/>
</dbReference>
<evidence type="ECO:0000313" key="8">
    <source>
        <dbReference type="EMBL" id="PDW02057.1"/>
    </source>
</evidence>
<comment type="function">
    <text evidence="5">An accessory protein needed during the final step in the assembly of 30S ribosomal subunit, possibly for assembly of the head region. Essential for efficient processing of 16S rRNA. May be needed both before and after RbfA during the maturation of 16S rRNA. It has affinity for free ribosomal 30S subunits but not for 70S ribosomes.</text>
</comment>
<dbReference type="GO" id="GO:0005737">
    <property type="term" value="C:cytoplasm"/>
    <property type="evidence" value="ECO:0007669"/>
    <property type="project" value="UniProtKB-SubCell"/>
</dbReference>
<evidence type="ECO:0000256" key="2">
    <source>
        <dbReference type="ARBA" id="ARBA00022517"/>
    </source>
</evidence>
<evidence type="ECO:0000256" key="3">
    <source>
        <dbReference type="ARBA" id="ARBA00022552"/>
    </source>
</evidence>
<dbReference type="OrthoDB" id="9810331at2"/>
<dbReference type="InterPro" id="IPR056792">
    <property type="entry name" value="PRC_RimM"/>
</dbReference>
<comment type="subcellular location">
    <subcellularLocation>
        <location evidence="5">Cytoplasm</location>
    </subcellularLocation>
</comment>
<evidence type="ECO:0000313" key="9">
    <source>
        <dbReference type="Proteomes" id="UP000220527"/>
    </source>
</evidence>
<evidence type="ECO:0000256" key="4">
    <source>
        <dbReference type="ARBA" id="ARBA00023186"/>
    </source>
</evidence>
<dbReference type="NCBIfam" id="TIGR02273">
    <property type="entry name" value="16S_RimM"/>
    <property type="match status" value="1"/>
</dbReference>
<gene>
    <name evidence="5 8" type="primary">rimM</name>
    <name evidence="8" type="ORF">CJ255_15930</name>
</gene>
<keyword evidence="2 5" id="KW-0690">Ribosome biogenesis</keyword>
<dbReference type="Gene3D" id="2.40.30.60">
    <property type="entry name" value="RimM"/>
    <property type="match status" value="1"/>
</dbReference>